<dbReference type="Proteomes" id="UP001180754">
    <property type="component" value="Unassembled WGS sequence"/>
</dbReference>
<feature type="transmembrane region" description="Helical" evidence="1">
    <location>
        <begin position="6"/>
        <end position="27"/>
    </location>
</feature>
<keyword evidence="1" id="KW-0472">Membrane</keyword>
<dbReference type="EMBL" id="JAVRFD010000909">
    <property type="protein sequence ID" value="MDT0551257.1"/>
    <property type="molecule type" value="Genomic_DNA"/>
</dbReference>
<evidence type="ECO:0000313" key="2">
    <source>
        <dbReference type="EMBL" id="MDT0551257.1"/>
    </source>
</evidence>
<reference evidence="2" key="1">
    <citation type="submission" date="2024-05" db="EMBL/GenBank/DDBJ databases">
        <title>30 novel species of actinomycetes from the DSMZ collection.</title>
        <authorList>
            <person name="Nouioui I."/>
        </authorList>
    </citation>
    <scope>NUCLEOTIDE SEQUENCE</scope>
    <source>
        <strain evidence="2">DSM 41529</strain>
    </source>
</reference>
<evidence type="ECO:0000313" key="3">
    <source>
        <dbReference type="Proteomes" id="UP001180754"/>
    </source>
</evidence>
<evidence type="ECO:0000256" key="1">
    <source>
        <dbReference type="SAM" id="Phobius"/>
    </source>
</evidence>
<organism evidence="2 3">
    <name type="scientific">Streptomyces lonegramiae</name>
    <dbReference type="NCBI Taxonomy" id="3075524"/>
    <lineage>
        <taxon>Bacteria</taxon>
        <taxon>Bacillati</taxon>
        <taxon>Actinomycetota</taxon>
        <taxon>Actinomycetes</taxon>
        <taxon>Kitasatosporales</taxon>
        <taxon>Streptomycetaceae</taxon>
        <taxon>Streptomyces</taxon>
    </lineage>
</organism>
<keyword evidence="1" id="KW-0812">Transmembrane</keyword>
<protein>
    <submittedName>
        <fullName evidence="2">Phosphate ABC transporter, permease protein PstA</fullName>
    </submittedName>
</protein>
<keyword evidence="3" id="KW-1185">Reference proteome</keyword>
<proteinExistence type="predicted"/>
<feature type="non-terminal residue" evidence="2">
    <location>
        <position position="1"/>
    </location>
</feature>
<gene>
    <name evidence="2" type="ORF">RND15_52775</name>
</gene>
<accession>A0ABU2XZD2</accession>
<comment type="caution">
    <text evidence="2">The sequence shown here is derived from an EMBL/GenBank/DDBJ whole genome shotgun (WGS) entry which is preliminary data.</text>
</comment>
<sequence>SYDRAWAAALVLIAFVMILNLVARGIARWKAPKTGR</sequence>
<keyword evidence="1" id="KW-1133">Transmembrane helix</keyword>
<name>A0ABU2XZD2_9ACTN</name>